<evidence type="ECO:0008006" key="3">
    <source>
        <dbReference type="Google" id="ProtNLM"/>
    </source>
</evidence>
<reference evidence="2" key="1">
    <citation type="journal article" date="2019" name="Int. J. Syst. Evol. Microbiol.">
        <title>The Global Catalogue of Microorganisms (GCM) 10K type strain sequencing project: providing services to taxonomists for standard genome sequencing and annotation.</title>
        <authorList>
            <consortium name="The Broad Institute Genomics Platform"/>
            <consortium name="The Broad Institute Genome Sequencing Center for Infectious Disease"/>
            <person name="Wu L."/>
            <person name="Ma J."/>
        </authorList>
    </citation>
    <scope>NUCLEOTIDE SEQUENCE [LARGE SCALE GENOMIC DNA]</scope>
    <source>
        <strain evidence="2">JCM 16961</strain>
    </source>
</reference>
<gene>
    <name evidence="1" type="ORF">GCM10022377_15020</name>
</gene>
<keyword evidence="2" id="KW-1185">Reference proteome</keyword>
<dbReference type="EMBL" id="BAABCJ010000002">
    <property type="protein sequence ID" value="GAA3702376.1"/>
    <property type="molecule type" value="Genomic_DNA"/>
</dbReference>
<dbReference type="Proteomes" id="UP001501536">
    <property type="component" value="Unassembled WGS sequence"/>
</dbReference>
<evidence type="ECO:0000313" key="1">
    <source>
        <dbReference type="EMBL" id="GAA3702376.1"/>
    </source>
</evidence>
<sequence>MADREFLLHGSQSPGLDVLKPNAPLDFSADTFSKTKGVFATEDPTWAMAYAVRSSACRQFLNACFYPGDAAGEWRERRIFLSYASGDGDLSPLAPGVVYVLRREGFIRMPSYRDPALGLMTECQFVSTGAVQVVGEIPVDPTNLPIEPRFHDYDVVSERSACRPDGFPWHD</sequence>
<proteinExistence type="predicted"/>
<accession>A0ABP7D914</accession>
<comment type="caution">
    <text evidence="1">The sequence shown here is derived from an EMBL/GenBank/DDBJ whole genome shotgun (WGS) entry which is preliminary data.</text>
</comment>
<organism evidence="1 2">
    <name type="scientific">Zhihengliuella alba</name>
    <dbReference type="NCBI Taxonomy" id="547018"/>
    <lineage>
        <taxon>Bacteria</taxon>
        <taxon>Bacillati</taxon>
        <taxon>Actinomycetota</taxon>
        <taxon>Actinomycetes</taxon>
        <taxon>Micrococcales</taxon>
        <taxon>Micrococcaceae</taxon>
        <taxon>Zhihengliuella</taxon>
    </lineage>
</organism>
<evidence type="ECO:0000313" key="2">
    <source>
        <dbReference type="Proteomes" id="UP001501536"/>
    </source>
</evidence>
<protein>
    <recommendedName>
        <fullName evidence="3">RES domain-containing protein</fullName>
    </recommendedName>
</protein>
<name>A0ABP7D914_9MICC</name>